<evidence type="ECO:0000313" key="2">
    <source>
        <dbReference type="Proteomes" id="UP000321497"/>
    </source>
</evidence>
<name>A0A5C6Z1L7_9FLAO</name>
<reference evidence="1 2" key="1">
    <citation type="submission" date="2019-08" db="EMBL/GenBank/DDBJ databases">
        <title>Genome of Aequorivita antarctica SW49 (type strain).</title>
        <authorList>
            <person name="Bowman J.P."/>
        </authorList>
    </citation>
    <scope>NUCLEOTIDE SEQUENCE [LARGE SCALE GENOMIC DNA]</scope>
    <source>
        <strain evidence="1 2">SW49</strain>
    </source>
</reference>
<comment type="caution">
    <text evidence="1">The sequence shown here is derived from an EMBL/GenBank/DDBJ whole genome shotgun (WGS) entry which is preliminary data.</text>
</comment>
<accession>A0A5C6Z1L7</accession>
<organism evidence="1 2">
    <name type="scientific">Aequorivita antarctica</name>
    <dbReference type="NCBI Taxonomy" id="153266"/>
    <lineage>
        <taxon>Bacteria</taxon>
        <taxon>Pseudomonadati</taxon>
        <taxon>Bacteroidota</taxon>
        <taxon>Flavobacteriia</taxon>
        <taxon>Flavobacteriales</taxon>
        <taxon>Flavobacteriaceae</taxon>
        <taxon>Aequorivita</taxon>
    </lineage>
</organism>
<keyword evidence="2" id="KW-1185">Reference proteome</keyword>
<sequence length="101" mass="11906">MNLDIRDWTFEGEEIWDAINDKDVSPLAEKLEWYTMCQNEIIKFYTDITKPSNLIKYGEITIEDIIGQPYNQEPILFDPPPIDQEFGIRTINSIRPVKNRT</sequence>
<dbReference type="EMBL" id="VORT01000003">
    <property type="protein sequence ID" value="TXD73928.1"/>
    <property type="molecule type" value="Genomic_DNA"/>
</dbReference>
<protein>
    <submittedName>
        <fullName evidence="1">Uncharacterized protein</fullName>
    </submittedName>
</protein>
<proteinExistence type="predicted"/>
<gene>
    <name evidence="1" type="ORF">ESU54_05510</name>
</gene>
<dbReference type="Proteomes" id="UP000321497">
    <property type="component" value="Unassembled WGS sequence"/>
</dbReference>
<evidence type="ECO:0000313" key="1">
    <source>
        <dbReference type="EMBL" id="TXD73928.1"/>
    </source>
</evidence>
<dbReference type="RefSeq" id="WP_111843446.1">
    <property type="nucleotide sequence ID" value="NZ_UEGI01000002.1"/>
</dbReference>
<dbReference type="AlphaFoldDB" id="A0A5C6Z1L7"/>